<gene>
    <name evidence="2" type="ORF">ERS007703_01501</name>
</gene>
<proteinExistence type="predicted"/>
<dbReference type="Proteomes" id="UP000038802">
    <property type="component" value="Unassembled WGS sequence"/>
</dbReference>
<dbReference type="EMBL" id="CSAE01000128">
    <property type="protein sequence ID" value="COV49160.1"/>
    <property type="molecule type" value="Genomic_DNA"/>
</dbReference>
<evidence type="ECO:0000313" key="2">
    <source>
        <dbReference type="EMBL" id="COV49160.1"/>
    </source>
</evidence>
<evidence type="ECO:0000313" key="3">
    <source>
        <dbReference type="Proteomes" id="UP000038802"/>
    </source>
</evidence>
<name>A0A0U0QSB8_MYCTX</name>
<protein>
    <submittedName>
        <fullName evidence="2">Uncharacterized protein</fullName>
    </submittedName>
</protein>
<accession>A0A0U0QSB8</accession>
<dbReference type="AlphaFoldDB" id="A0A0U0QSB8"/>
<reference evidence="3" key="1">
    <citation type="submission" date="2015-03" db="EMBL/GenBank/DDBJ databases">
        <authorList>
            <consortium name="Pathogen Informatics"/>
        </authorList>
    </citation>
    <scope>NUCLEOTIDE SEQUENCE [LARGE SCALE GENOMIC DNA]</scope>
    <source>
        <strain evidence="3">K00500041</strain>
    </source>
</reference>
<feature type="region of interest" description="Disordered" evidence="1">
    <location>
        <begin position="111"/>
        <end position="132"/>
    </location>
</feature>
<sequence length="132" mass="14141">MQVKRVQDRTPDVVLALVVGAVADAHRAGMIVAGQMVQLRFDQAAFTAHPVHHLQRMAFVVVGAGHVGDERKEVVGFPVQSQGVEPPQREGRVANPGIAVVPVAFASRGFRQRRGARREQRPGGGVGQPLQG</sequence>
<evidence type="ECO:0000256" key="1">
    <source>
        <dbReference type="SAM" id="MobiDB-lite"/>
    </source>
</evidence>
<feature type="compositionally biased region" description="Gly residues" evidence="1">
    <location>
        <begin position="122"/>
        <end position="132"/>
    </location>
</feature>
<organism evidence="2 3">
    <name type="scientific">Mycobacterium tuberculosis</name>
    <dbReference type="NCBI Taxonomy" id="1773"/>
    <lineage>
        <taxon>Bacteria</taxon>
        <taxon>Bacillati</taxon>
        <taxon>Actinomycetota</taxon>
        <taxon>Actinomycetes</taxon>
        <taxon>Mycobacteriales</taxon>
        <taxon>Mycobacteriaceae</taxon>
        <taxon>Mycobacterium</taxon>
        <taxon>Mycobacterium tuberculosis complex</taxon>
    </lineage>
</organism>